<dbReference type="UniPathway" id="UPA00060"/>
<comment type="caution">
    <text evidence="5">The sequence shown here is derived from an EMBL/GenBank/DDBJ whole genome shotgun (WGS) entry which is preliminary data.</text>
</comment>
<dbReference type="GO" id="GO:0005829">
    <property type="term" value="C:cytosol"/>
    <property type="evidence" value="ECO:0007669"/>
    <property type="project" value="TreeGrafter"/>
</dbReference>
<dbReference type="PANTHER" id="PTHR43198">
    <property type="entry name" value="BIFUNCTIONAL TH2 PROTEIN"/>
    <property type="match status" value="1"/>
</dbReference>
<dbReference type="RefSeq" id="WP_007343594.1">
    <property type="nucleotide sequence ID" value="NZ_GL878494.1"/>
</dbReference>
<dbReference type="PIRSF" id="PIRSF003170">
    <property type="entry name" value="Pet18p"/>
    <property type="match status" value="1"/>
</dbReference>
<evidence type="ECO:0000256" key="1">
    <source>
        <dbReference type="PIRNR" id="PIRNR003170"/>
    </source>
</evidence>
<dbReference type="GO" id="GO:0009229">
    <property type="term" value="P:thiamine diphosphate biosynthetic process"/>
    <property type="evidence" value="ECO:0007669"/>
    <property type="project" value="UniProtKB-UniPathway"/>
</dbReference>
<dbReference type="STRING" id="267212.GCA_001063965_01910"/>
<proteinExistence type="inferred from homology"/>
<dbReference type="InterPro" id="IPR016084">
    <property type="entry name" value="Haem_Oase-like_multi-hlx"/>
</dbReference>
<dbReference type="CDD" id="cd19358">
    <property type="entry name" value="TenA_E_Spr0628-like"/>
    <property type="match status" value="1"/>
</dbReference>
<dbReference type="Proteomes" id="UP000004105">
    <property type="component" value="Unassembled WGS sequence"/>
</dbReference>
<dbReference type="PANTHER" id="PTHR43198:SF2">
    <property type="entry name" value="SI:CH1073-67J19.1-RELATED"/>
    <property type="match status" value="1"/>
</dbReference>
<comment type="function">
    <text evidence="1">Catalyzes an amino-pyrimidine hydrolysis reaction at the C5' of the pyrimidine moiety of thiamine compounds, a reaction that is part of a thiamine salvage pathway. Thus, catalyzes the conversion of 4-amino-5-aminomethyl-2-methylpyrimidine to 4-amino-5-hydroxymethyl-2-methylpyrimidine (HMP).</text>
</comment>
<feature type="binding site" evidence="3">
    <location>
        <position position="87"/>
    </location>
    <ligand>
        <name>substrate</name>
    </ligand>
</feature>
<dbReference type="InterPro" id="IPR004305">
    <property type="entry name" value="Thiaminase-2/PQQC"/>
</dbReference>
<keyword evidence="6" id="KW-1185">Reference proteome</keyword>
<dbReference type="HOGENOM" id="CLU_077537_0_1_4"/>
<reference evidence="5 6" key="1">
    <citation type="submission" date="2011-02" db="EMBL/GenBank/DDBJ databases">
        <authorList>
            <person name="Muzny D."/>
            <person name="Qin X."/>
            <person name="Deng J."/>
            <person name="Jiang H."/>
            <person name="Liu Y."/>
            <person name="Qu J."/>
            <person name="Song X.-Z."/>
            <person name="Zhang L."/>
            <person name="Thornton R."/>
            <person name="Coyle M."/>
            <person name="Francisco L."/>
            <person name="Jackson L."/>
            <person name="Javaid M."/>
            <person name="Korchina V."/>
            <person name="Kovar C."/>
            <person name="Mata R."/>
            <person name="Mathew T."/>
            <person name="Ngo R."/>
            <person name="Nguyen L."/>
            <person name="Nguyen N."/>
            <person name="Okwuonu G."/>
            <person name="Ongeri F."/>
            <person name="Pham C."/>
            <person name="Simmons D."/>
            <person name="Wilczek-Boney K."/>
            <person name="Hale W."/>
            <person name="Jakkamsetti A."/>
            <person name="Pham P."/>
            <person name="Ruth R."/>
            <person name="San Lucas F."/>
            <person name="Warren J."/>
            <person name="Zhang J."/>
            <person name="Zhao Z."/>
            <person name="Zhou C."/>
            <person name="Zhu D."/>
            <person name="Lee S."/>
            <person name="Bess C."/>
            <person name="Blankenburg K."/>
            <person name="Forbes L."/>
            <person name="Fu Q."/>
            <person name="Gubbala S."/>
            <person name="Hirani K."/>
            <person name="Jayaseelan J.C."/>
            <person name="Lara F."/>
            <person name="Munidasa M."/>
            <person name="Palculict T."/>
            <person name="Patil S."/>
            <person name="Pu L.-L."/>
            <person name="Saada N."/>
            <person name="Tang L."/>
            <person name="Weissenberger G."/>
            <person name="Zhu Y."/>
            <person name="Hemphill L."/>
            <person name="Shang Y."/>
            <person name="Youmans B."/>
            <person name="Ayvaz T."/>
            <person name="Ross M."/>
            <person name="Santibanez J."/>
            <person name="Aqrawi P."/>
            <person name="Gross S."/>
            <person name="Joshi V."/>
            <person name="Fowler G."/>
            <person name="Nazareth L."/>
            <person name="Reid J."/>
            <person name="Worley K."/>
            <person name="Petrosino J."/>
            <person name="Highlander S."/>
            <person name="Gibbs R."/>
        </authorList>
    </citation>
    <scope>NUCLEOTIDE SEQUENCE [LARGE SCALE GENOMIC DNA]</scope>
    <source>
        <strain evidence="5 6">ATCC BAA-1200</strain>
    </source>
</reference>
<organism evidence="5 6">
    <name type="scientific">Neisseria bacilliformis ATCC BAA-1200</name>
    <dbReference type="NCBI Taxonomy" id="888742"/>
    <lineage>
        <taxon>Bacteria</taxon>
        <taxon>Pseudomonadati</taxon>
        <taxon>Pseudomonadota</taxon>
        <taxon>Betaproteobacteria</taxon>
        <taxon>Neisseriales</taxon>
        <taxon>Neisseriaceae</taxon>
        <taxon>Neisseria</taxon>
    </lineage>
</organism>
<dbReference type="InterPro" id="IPR026285">
    <property type="entry name" value="TenA_E"/>
</dbReference>
<comment type="catalytic activity">
    <reaction evidence="1">
        <text>thiamine + H2O = 5-(2-hydroxyethyl)-4-methylthiazole + 4-amino-5-hydroxymethyl-2-methylpyrimidine + H(+)</text>
        <dbReference type="Rhea" id="RHEA:17509"/>
        <dbReference type="ChEBI" id="CHEBI:15377"/>
        <dbReference type="ChEBI" id="CHEBI:15378"/>
        <dbReference type="ChEBI" id="CHEBI:16892"/>
        <dbReference type="ChEBI" id="CHEBI:17957"/>
        <dbReference type="ChEBI" id="CHEBI:18385"/>
        <dbReference type="EC" id="3.5.99.2"/>
    </reaction>
</comment>
<sequence>MTQINQNFCDTLHHEAAADWQAATRHRFVDEIFAGTLSDAHLRRYLVQDYQFIDRFTALLGAAIAAADRYPARVRLCQFAAMITGDENTYFQRCFDYLGVPAAERAAPALLPVTRQFQELMQEAADSRRYLCALAVLCVAEGLYLDWANQAGRELPQSGFHHAEWITLHANDYFRDFVGWLRAELARTGAAASAVEREQARAFFRRAVALERAFFDAVYED</sequence>
<dbReference type="EC" id="3.5.99.2" evidence="1"/>
<evidence type="ECO:0000313" key="6">
    <source>
        <dbReference type="Proteomes" id="UP000004105"/>
    </source>
</evidence>
<dbReference type="AlphaFoldDB" id="F2BFT2"/>
<feature type="domain" description="Thiaminase-2/PQQC" evidence="4">
    <location>
        <begin position="16"/>
        <end position="220"/>
    </location>
</feature>
<evidence type="ECO:0000259" key="4">
    <source>
        <dbReference type="Pfam" id="PF03070"/>
    </source>
</evidence>
<accession>F2BFT2</accession>
<name>F2BFT2_9NEIS</name>
<dbReference type="GO" id="GO:0009228">
    <property type="term" value="P:thiamine biosynthetic process"/>
    <property type="evidence" value="ECO:0007669"/>
    <property type="project" value="UniProtKB-KW"/>
</dbReference>
<dbReference type="Pfam" id="PF03070">
    <property type="entry name" value="TENA_THI-4"/>
    <property type="match status" value="1"/>
</dbReference>
<dbReference type="Gene3D" id="1.20.910.10">
    <property type="entry name" value="Heme oxygenase-like"/>
    <property type="match status" value="1"/>
</dbReference>
<comment type="catalytic activity">
    <reaction evidence="1">
        <text>4-amino-5-aminomethyl-2-methylpyrimidine + H2O = 4-amino-5-hydroxymethyl-2-methylpyrimidine + NH4(+)</text>
        <dbReference type="Rhea" id="RHEA:31799"/>
        <dbReference type="ChEBI" id="CHEBI:15377"/>
        <dbReference type="ChEBI" id="CHEBI:16892"/>
        <dbReference type="ChEBI" id="CHEBI:28938"/>
        <dbReference type="ChEBI" id="CHEBI:63416"/>
        <dbReference type="EC" id="3.5.99.2"/>
    </reaction>
</comment>
<protein>
    <recommendedName>
        <fullName evidence="1">Aminopyrimidine aminohydrolase</fullName>
        <ecNumber evidence="1">3.5.99.2</ecNumber>
    </recommendedName>
</protein>
<dbReference type="OrthoDB" id="3711545at2"/>
<dbReference type="SUPFAM" id="SSF48613">
    <property type="entry name" value="Heme oxygenase-like"/>
    <property type="match status" value="1"/>
</dbReference>
<feature type="binding site" evidence="3">
    <location>
        <position position="49"/>
    </location>
    <ligand>
        <name>substrate</name>
    </ligand>
</feature>
<evidence type="ECO:0000256" key="2">
    <source>
        <dbReference type="PIRSR" id="PIRSR003170-1"/>
    </source>
</evidence>
<feature type="binding site" evidence="3">
    <location>
        <position position="141"/>
    </location>
    <ligand>
        <name>substrate</name>
    </ligand>
</feature>
<gene>
    <name evidence="5" type="primary">pet</name>
    <name evidence="5" type="ORF">HMPREF9123_2589</name>
</gene>
<dbReference type="InterPro" id="IPR050967">
    <property type="entry name" value="Thiamine_Salvage_TenA"/>
</dbReference>
<dbReference type="GO" id="GO:0050334">
    <property type="term" value="F:thiaminase activity"/>
    <property type="evidence" value="ECO:0007669"/>
    <property type="project" value="UniProtKB-UniRule"/>
</dbReference>
<feature type="active site" description="Proton donor" evidence="2">
    <location>
        <position position="211"/>
    </location>
</feature>
<evidence type="ECO:0000256" key="3">
    <source>
        <dbReference type="PIRSR" id="PIRSR003170-2"/>
    </source>
</evidence>
<keyword evidence="1" id="KW-0784">Thiamine biosynthesis</keyword>
<dbReference type="EMBL" id="AFAY01000051">
    <property type="protein sequence ID" value="EGF08281.1"/>
    <property type="molecule type" value="Genomic_DNA"/>
</dbReference>
<evidence type="ECO:0000313" key="5">
    <source>
        <dbReference type="EMBL" id="EGF08281.1"/>
    </source>
</evidence>
<comment type="pathway">
    <text evidence="1">Cofactor biosynthesis; thiamine diphosphate biosynthesis.</text>
</comment>
<keyword evidence="1" id="KW-0378">Hydrolase</keyword>
<comment type="similarity">
    <text evidence="1">Belongs to the TenA family.</text>
</comment>